<dbReference type="PANTHER" id="PTHR46206">
    <property type="entry name" value="CYTOCHROME P450"/>
    <property type="match status" value="1"/>
</dbReference>
<keyword evidence="7 9" id="KW-0503">Monooxygenase</keyword>
<dbReference type="OrthoDB" id="1844152at2759"/>
<dbReference type="PRINTS" id="PR00465">
    <property type="entry name" value="EP450IV"/>
</dbReference>
<dbReference type="GO" id="GO:0004497">
    <property type="term" value="F:monooxygenase activity"/>
    <property type="evidence" value="ECO:0007669"/>
    <property type="project" value="UniProtKB-KW"/>
</dbReference>
<keyword evidence="10" id="KW-0472">Membrane</keyword>
<organism evidence="11 12">
    <name type="scientific">Neonectria ditissima</name>
    <dbReference type="NCBI Taxonomy" id="78410"/>
    <lineage>
        <taxon>Eukaryota</taxon>
        <taxon>Fungi</taxon>
        <taxon>Dikarya</taxon>
        <taxon>Ascomycota</taxon>
        <taxon>Pezizomycotina</taxon>
        <taxon>Sordariomycetes</taxon>
        <taxon>Hypocreomycetidae</taxon>
        <taxon>Hypocreales</taxon>
        <taxon>Nectriaceae</taxon>
        <taxon>Neonectria</taxon>
    </lineage>
</organism>
<evidence type="ECO:0000256" key="10">
    <source>
        <dbReference type="SAM" id="Phobius"/>
    </source>
</evidence>
<dbReference type="GO" id="GO:0020037">
    <property type="term" value="F:heme binding"/>
    <property type="evidence" value="ECO:0007669"/>
    <property type="project" value="InterPro"/>
</dbReference>
<dbReference type="EMBL" id="LKCW01000050">
    <property type="protein sequence ID" value="KPM42340.1"/>
    <property type="molecule type" value="Genomic_DNA"/>
</dbReference>
<dbReference type="PROSITE" id="PS00086">
    <property type="entry name" value="CYTOCHROME_P450"/>
    <property type="match status" value="1"/>
</dbReference>
<proteinExistence type="inferred from homology"/>
<dbReference type="InterPro" id="IPR017972">
    <property type="entry name" value="Cyt_P450_CS"/>
</dbReference>
<evidence type="ECO:0000256" key="5">
    <source>
        <dbReference type="ARBA" id="ARBA00023002"/>
    </source>
</evidence>
<evidence type="ECO:0000256" key="7">
    <source>
        <dbReference type="ARBA" id="ARBA00023033"/>
    </source>
</evidence>
<dbReference type="InterPro" id="IPR036396">
    <property type="entry name" value="Cyt_P450_sf"/>
</dbReference>
<evidence type="ECO:0000313" key="12">
    <source>
        <dbReference type="Proteomes" id="UP000050424"/>
    </source>
</evidence>
<dbReference type="GO" id="GO:0016705">
    <property type="term" value="F:oxidoreductase activity, acting on paired donors, with incorporation or reduction of molecular oxygen"/>
    <property type="evidence" value="ECO:0007669"/>
    <property type="project" value="InterPro"/>
</dbReference>
<gene>
    <name evidence="11" type="ORF">AK830_g4207</name>
</gene>
<dbReference type="Proteomes" id="UP000050424">
    <property type="component" value="Unassembled WGS sequence"/>
</dbReference>
<sequence>MGDGLDGFTQQSDMAQTLSLVAVAVIIMAYGLQRLAFYLFTLLKPSAFPLINGKKRWELSNVRSKTDFMLRARAMIAERLGKFPGQPFRVIADVGEILILPPKYAHEIRNHDDMSFTQAAFKWFYAHLPGFEGFREGTTESHVMKLVARHQLTHQLTLVTEPVSEECSLAMREVYTDSKEWHEVVAKEANLQLMARVTSRVFLGVEMCRNPDWLRITSTYAVVAFRAVEELRFWPSWFRSTVQWFLPQCAAARALVQEAKDLINPLLERRRLEKAEAARRGEKCEHNDAIEWLEQTARDKGVSYEPACAQLSLSVAALHSTTDFFTQVMIDLANHPELIEPLRAEVVSVLKETGWSKRSLYNLKLMDSVLKESQRMKPISVASMRRFTTADIKLSDGTLLPKNRLTLVSAHKHWDPESYENPNVFDGYRFYNLRQQPGKENKAQLVSVSPDHMGFGYGLHACPGRFFASEEIKLAMCHTLLKYDFKPVEGSNMEPRKFGLNMNANPTAKLAIRRREEEIAV</sequence>
<protein>
    <submittedName>
        <fullName evidence="11">Dihydromonacolin L monooxygenase LovA</fullName>
    </submittedName>
</protein>
<comment type="similarity">
    <text evidence="2 9">Belongs to the cytochrome P450 family.</text>
</comment>
<evidence type="ECO:0000256" key="4">
    <source>
        <dbReference type="ARBA" id="ARBA00022723"/>
    </source>
</evidence>
<feature type="binding site" description="axial binding residue" evidence="8">
    <location>
        <position position="462"/>
    </location>
    <ligand>
        <name>heme</name>
        <dbReference type="ChEBI" id="CHEBI:30413"/>
    </ligand>
    <ligandPart>
        <name>Fe</name>
        <dbReference type="ChEBI" id="CHEBI:18248"/>
    </ligandPart>
</feature>
<comment type="caution">
    <text evidence="11">The sequence shown here is derived from an EMBL/GenBank/DDBJ whole genome shotgun (WGS) entry which is preliminary data.</text>
</comment>
<evidence type="ECO:0000256" key="1">
    <source>
        <dbReference type="ARBA" id="ARBA00001971"/>
    </source>
</evidence>
<dbReference type="GO" id="GO:0005506">
    <property type="term" value="F:iron ion binding"/>
    <property type="evidence" value="ECO:0007669"/>
    <property type="project" value="InterPro"/>
</dbReference>
<comment type="cofactor">
    <cofactor evidence="1 8">
        <name>heme</name>
        <dbReference type="ChEBI" id="CHEBI:30413"/>
    </cofactor>
</comment>
<dbReference type="PANTHER" id="PTHR46206:SF2">
    <property type="entry name" value="CYTOCHROME P450 MONOOXYGENASE AUSG-RELATED"/>
    <property type="match status" value="1"/>
</dbReference>
<dbReference type="PRINTS" id="PR00385">
    <property type="entry name" value="P450"/>
</dbReference>
<accession>A0A0N8H7P4</accession>
<evidence type="ECO:0000256" key="6">
    <source>
        <dbReference type="ARBA" id="ARBA00023004"/>
    </source>
</evidence>
<dbReference type="CDD" id="cd11041">
    <property type="entry name" value="CYP503A1-like"/>
    <property type="match status" value="1"/>
</dbReference>
<dbReference type="InterPro" id="IPR002403">
    <property type="entry name" value="Cyt_P450_E_grp-IV"/>
</dbReference>
<keyword evidence="10" id="KW-0812">Transmembrane</keyword>
<keyword evidence="12" id="KW-1185">Reference proteome</keyword>
<evidence type="ECO:0000256" key="9">
    <source>
        <dbReference type="RuleBase" id="RU000461"/>
    </source>
</evidence>
<feature type="transmembrane region" description="Helical" evidence="10">
    <location>
        <begin position="20"/>
        <end position="40"/>
    </location>
</feature>
<dbReference type="Pfam" id="PF00067">
    <property type="entry name" value="p450"/>
    <property type="match status" value="1"/>
</dbReference>
<keyword evidence="10" id="KW-1133">Transmembrane helix</keyword>
<keyword evidence="3 8" id="KW-0349">Heme</keyword>
<dbReference type="STRING" id="78410.A0A0N8H7P4"/>
<dbReference type="SUPFAM" id="SSF48264">
    <property type="entry name" value="Cytochrome P450"/>
    <property type="match status" value="1"/>
</dbReference>
<dbReference type="Gene3D" id="1.10.630.10">
    <property type="entry name" value="Cytochrome P450"/>
    <property type="match status" value="1"/>
</dbReference>
<dbReference type="InterPro" id="IPR001128">
    <property type="entry name" value="Cyt_P450"/>
</dbReference>
<evidence type="ECO:0000313" key="11">
    <source>
        <dbReference type="EMBL" id="KPM42340.1"/>
    </source>
</evidence>
<evidence type="ECO:0000256" key="2">
    <source>
        <dbReference type="ARBA" id="ARBA00010617"/>
    </source>
</evidence>
<evidence type="ECO:0000256" key="3">
    <source>
        <dbReference type="ARBA" id="ARBA00022617"/>
    </source>
</evidence>
<name>A0A0N8H7P4_9HYPO</name>
<keyword evidence="6 8" id="KW-0408">Iron</keyword>
<reference evidence="11 12" key="1">
    <citation type="submission" date="2015-09" db="EMBL/GenBank/DDBJ databases">
        <title>Draft genome of a European isolate of the apple canker pathogen Neonectria ditissima.</title>
        <authorList>
            <person name="Gomez-Cortecero A."/>
            <person name="Harrison R.J."/>
            <person name="Armitage A.D."/>
        </authorList>
    </citation>
    <scope>NUCLEOTIDE SEQUENCE [LARGE SCALE GENOMIC DNA]</scope>
    <source>
        <strain evidence="11 12">R09/05</strain>
    </source>
</reference>
<dbReference type="AlphaFoldDB" id="A0A0N8H7P4"/>
<evidence type="ECO:0000256" key="8">
    <source>
        <dbReference type="PIRSR" id="PIRSR602403-1"/>
    </source>
</evidence>
<keyword evidence="4 8" id="KW-0479">Metal-binding</keyword>
<keyword evidence="5 9" id="KW-0560">Oxidoreductase</keyword>